<protein>
    <submittedName>
        <fullName evidence="14">NADH dehydrogenase [ubiquinone] 1 beta subcomplex subunit 2, mitochondrial</fullName>
    </submittedName>
</protein>
<name>A0A914XKM9_9BILA</name>
<sequence length="172" mass="19596">MKAPVLIRHVLCRTMRVLPGLVRRLALTSRSLGQIRPMPFSSATTPPTGGASKPQKSPKSFVSEVPIGMQAGAMDNPEFHTYDRSYKGSEHIPDWVYREPWPDSGWLDKTMTHILSALFVYWVVYHFYYHTGHLIGEFYMPQLEEFSDAELGIPPDDAADPEYWGPLDDQKK</sequence>
<keyword evidence="9" id="KW-0249">Electron transport</keyword>
<evidence type="ECO:0000256" key="6">
    <source>
        <dbReference type="ARBA" id="ARBA00022660"/>
    </source>
</evidence>
<reference evidence="14" key="1">
    <citation type="submission" date="2022-11" db="UniProtKB">
        <authorList>
            <consortium name="WormBaseParasite"/>
        </authorList>
    </citation>
    <scope>IDENTIFICATION</scope>
</reference>
<feature type="region of interest" description="Disordered" evidence="12">
    <location>
        <begin position="150"/>
        <end position="172"/>
    </location>
</feature>
<keyword evidence="11" id="KW-0472">Membrane</keyword>
<evidence type="ECO:0000256" key="3">
    <source>
        <dbReference type="ARBA" id="ARBA00005923"/>
    </source>
</evidence>
<dbReference type="GO" id="GO:0045271">
    <property type="term" value="C:respiratory chain complex I"/>
    <property type="evidence" value="ECO:0007669"/>
    <property type="project" value="InterPro"/>
</dbReference>
<comment type="subcellular location">
    <subcellularLocation>
        <location evidence="2">Mitochondrion inner membrane</location>
        <topology evidence="2">Peripheral membrane protein</topology>
        <orientation evidence="2">Matrix side</orientation>
    </subcellularLocation>
</comment>
<dbReference type="InterPro" id="IPR026627">
    <property type="entry name" value="NDUFB2_animal"/>
</dbReference>
<comment type="function">
    <text evidence="1">Accessory subunit of the mitochondrial membrane respiratory chain NADH dehydrogenase (Complex I), that is believed not to be involved in catalysis. Complex I functions in the transfer of electrons from NADH to the respiratory chain. The immediate electron acceptor for the enzyme is believed to be ubiquinone.</text>
</comment>
<dbReference type="PANTHER" id="PTHR15223">
    <property type="entry name" value="NADH-UBIQUINONE OXIDOREDUCTASE AGGG SUBUNIT"/>
    <property type="match status" value="1"/>
</dbReference>
<evidence type="ECO:0000256" key="11">
    <source>
        <dbReference type="ARBA" id="ARBA00023136"/>
    </source>
</evidence>
<feature type="region of interest" description="Disordered" evidence="12">
    <location>
        <begin position="37"/>
        <end position="60"/>
    </location>
</feature>
<organism evidence="13 14">
    <name type="scientific">Plectus sambesii</name>
    <dbReference type="NCBI Taxonomy" id="2011161"/>
    <lineage>
        <taxon>Eukaryota</taxon>
        <taxon>Metazoa</taxon>
        <taxon>Ecdysozoa</taxon>
        <taxon>Nematoda</taxon>
        <taxon>Chromadorea</taxon>
        <taxon>Plectida</taxon>
        <taxon>Plectina</taxon>
        <taxon>Plectoidea</taxon>
        <taxon>Plectidae</taxon>
        <taxon>Plectus</taxon>
    </lineage>
</organism>
<keyword evidence="7" id="KW-0999">Mitochondrion inner membrane</keyword>
<evidence type="ECO:0000256" key="8">
    <source>
        <dbReference type="ARBA" id="ARBA00022946"/>
    </source>
</evidence>
<evidence type="ECO:0000313" key="14">
    <source>
        <dbReference type="WBParaSite" id="PSAMB.scaffold854size40141.g9237.t1"/>
    </source>
</evidence>
<keyword evidence="10" id="KW-0496">Mitochondrion</keyword>
<evidence type="ECO:0000256" key="10">
    <source>
        <dbReference type="ARBA" id="ARBA00023128"/>
    </source>
</evidence>
<dbReference type="Pfam" id="PF14813">
    <property type="entry name" value="NADH_B2"/>
    <property type="match status" value="1"/>
</dbReference>
<keyword evidence="8" id="KW-0809">Transit peptide</keyword>
<evidence type="ECO:0000256" key="5">
    <source>
        <dbReference type="ARBA" id="ARBA00022448"/>
    </source>
</evidence>
<accession>A0A914XKM9</accession>
<keyword evidence="6" id="KW-0679">Respiratory chain</keyword>
<keyword evidence="5" id="KW-0813">Transport</keyword>
<keyword evidence="13" id="KW-1185">Reference proteome</keyword>
<comment type="similarity">
    <text evidence="3">Belongs to the complex I NDUFB2 subunit family.</text>
</comment>
<dbReference type="GO" id="GO:0005743">
    <property type="term" value="C:mitochondrial inner membrane"/>
    <property type="evidence" value="ECO:0007669"/>
    <property type="project" value="UniProtKB-SubCell"/>
</dbReference>
<evidence type="ECO:0000256" key="1">
    <source>
        <dbReference type="ARBA" id="ARBA00003195"/>
    </source>
</evidence>
<evidence type="ECO:0000313" key="13">
    <source>
        <dbReference type="Proteomes" id="UP000887566"/>
    </source>
</evidence>
<evidence type="ECO:0000256" key="12">
    <source>
        <dbReference type="SAM" id="MobiDB-lite"/>
    </source>
</evidence>
<dbReference type="WBParaSite" id="PSAMB.scaffold854size40141.g9237.t1">
    <property type="protein sequence ID" value="PSAMB.scaffold854size40141.g9237.t1"/>
    <property type="gene ID" value="PSAMB.scaffold854size40141.g9237"/>
</dbReference>
<evidence type="ECO:0000256" key="4">
    <source>
        <dbReference type="ARBA" id="ARBA00011533"/>
    </source>
</evidence>
<dbReference type="Proteomes" id="UP000887566">
    <property type="component" value="Unplaced"/>
</dbReference>
<evidence type="ECO:0000256" key="7">
    <source>
        <dbReference type="ARBA" id="ARBA00022792"/>
    </source>
</evidence>
<evidence type="ECO:0000256" key="9">
    <source>
        <dbReference type="ARBA" id="ARBA00022982"/>
    </source>
</evidence>
<comment type="subunit">
    <text evidence="4">Complex I is composed of 45 different subunits.</text>
</comment>
<dbReference type="GO" id="GO:0032981">
    <property type="term" value="P:mitochondrial respiratory chain complex I assembly"/>
    <property type="evidence" value="ECO:0007669"/>
    <property type="project" value="TreeGrafter"/>
</dbReference>
<dbReference type="PANTHER" id="PTHR15223:SF1">
    <property type="entry name" value="NADH DEHYDROGENASE [UBIQUINONE] 1 BETA SUBCOMPLEX SUBUNIT 2, MITOCHONDRIAL"/>
    <property type="match status" value="1"/>
</dbReference>
<proteinExistence type="inferred from homology"/>
<dbReference type="AlphaFoldDB" id="A0A914XKM9"/>
<evidence type="ECO:0000256" key="2">
    <source>
        <dbReference type="ARBA" id="ARBA00004443"/>
    </source>
</evidence>